<sequence>MNTRSRARNGIAGHEELEGGGDNHNQHVGGTQGNPLTHSLQGELMNNQGEQRRGSFGAPPPPLLIQLTPEAIHQLVEDASAQAANRAVAQYAAEHGLPPRPAHHHQRGRGPPLVPEDREQRLGGVQEGMNYEEEVNSRLRSLKTTTILLPLLERGVQCGLLPPTS</sequence>
<dbReference type="AlphaFoldDB" id="A0AAW2T5B5"/>
<organism evidence="2">
    <name type="scientific">Sesamum radiatum</name>
    <name type="common">Black benniseed</name>
    <dbReference type="NCBI Taxonomy" id="300843"/>
    <lineage>
        <taxon>Eukaryota</taxon>
        <taxon>Viridiplantae</taxon>
        <taxon>Streptophyta</taxon>
        <taxon>Embryophyta</taxon>
        <taxon>Tracheophyta</taxon>
        <taxon>Spermatophyta</taxon>
        <taxon>Magnoliopsida</taxon>
        <taxon>eudicotyledons</taxon>
        <taxon>Gunneridae</taxon>
        <taxon>Pentapetalae</taxon>
        <taxon>asterids</taxon>
        <taxon>lamiids</taxon>
        <taxon>Lamiales</taxon>
        <taxon>Pedaliaceae</taxon>
        <taxon>Sesamum</taxon>
    </lineage>
</organism>
<reference evidence="2" key="2">
    <citation type="journal article" date="2024" name="Plant">
        <title>Genomic evolution and insights into agronomic trait innovations of Sesamum species.</title>
        <authorList>
            <person name="Miao H."/>
            <person name="Wang L."/>
            <person name="Qu L."/>
            <person name="Liu H."/>
            <person name="Sun Y."/>
            <person name="Le M."/>
            <person name="Wang Q."/>
            <person name="Wei S."/>
            <person name="Zheng Y."/>
            <person name="Lin W."/>
            <person name="Duan Y."/>
            <person name="Cao H."/>
            <person name="Xiong S."/>
            <person name="Wang X."/>
            <person name="Wei L."/>
            <person name="Li C."/>
            <person name="Ma Q."/>
            <person name="Ju M."/>
            <person name="Zhao R."/>
            <person name="Li G."/>
            <person name="Mu C."/>
            <person name="Tian Q."/>
            <person name="Mei H."/>
            <person name="Zhang T."/>
            <person name="Gao T."/>
            <person name="Zhang H."/>
        </authorList>
    </citation>
    <scope>NUCLEOTIDE SEQUENCE</scope>
    <source>
        <strain evidence="2">G02</strain>
    </source>
</reference>
<gene>
    <name evidence="2" type="ORF">Sradi_2332300</name>
</gene>
<evidence type="ECO:0000256" key="1">
    <source>
        <dbReference type="SAM" id="MobiDB-lite"/>
    </source>
</evidence>
<proteinExistence type="predicted"/>
<accession>A0AAW2T5B5</accession>
<evidence type="ECO:0000313" key="2">
    <source>
        <dbReference type="EMBL" id="KAL0399890.1"/>
    </source>
</evidence>
<protein>
    <submittedName>
        <fullName evidence="2">Uncharacterized protein</fullName>
    </submittedName>
</protein>
<dbReference type="EMBL" id="JACGWJ010000009">
    <property type="protein sequence ID" value="KAL0399890.1"/>
    <property type="molecule type" value="Genomic_DNA"/>
</dbReference>
<name>A0AAW2T5B5_SESRA</name>
<feature type="compositionally biased region" description="Polar residues" evidence="1">
    <location>
        <begin position="26"/>
        <end position="41"/>
    </location>
</feature>
<feature type="region of interest" description="Disordered" evidence="1">
    <location>
        <begin position="1"/>
        <end position="41"/>
    </location>
</feature>
<comment type="caution">
    <text evidence="2">The sequence shown here is derived from an EMBL/GenBank/DDBJ whole genome shotgun (WGS) entry which is preliminary data.</text>
</comment>
<reference evidence="2" key="1">
    <citation type="submission" date="2020-06" db="EMBL/GenBank/DDBJ databases">
        <authorList>
            <person name="Li T."/>
            <person name="Hu X."/>
            <person name="Zhang T."/>
            <person name="Song X."/>
            <person name="Zhang H."/>
            <person name="Dai N."/>
            <person name="Sheng W."/>
            <person name="Hou X."/>
            <person name="Wei L."/>
        </authorList>
    </citation>
    <scope>NUCLEOTIDE SEQUENCE</scope>
    <source>
        <strain evidence="2">G02</strain>
        <tissue evidence="2">Leaf</tissue>
    </source>
</reference>